<evidence type="ECO:0000256" key="1">
    <source>
        <dbReference type="SAM" id="SignalP"/>
    </source>
</evidence>
<name>A0A383V665_TETOB</name>
<proteinExistence type="predicted"/>
<dbReference type="Proteomes" id="UP000256970">
    <property type="component" value="Unassembled WGS sequence"/>
</dbReference>
<feature type="chain" id="PRO_5016756407" evidence="1">
    <location>
        <begin position="24"/>
        <end position="230"/>
    </location>
</feature>
<dbReference type="EMBL" id="FNXT01000122">
    <property type="protein sequence ID" value="SZX61095.1"/>
    <property type="molecule type" value="Genomic_DNA"/>
</dbReference>
<evidence type="ECO:0000313" key="3">
    <source>
        <dbReference type="Proteomes" id="UP000256970"/>
    </source>
</evidence>
<evidence type="ECO:0000313" key="2">
    <source>
        <dbReference type="EMBL" id="SZX61095.1"/>
    </source>
</evidence>
<sequence length="230" mass="24225">MPRPAATLAVALLALLLIHGVASLPEPAEKTELRRLLALPLSSGAAADVGGEGARQLLIEASTTADSGPSRKLLGYWCSHGGHWYWCRGRRLSAVPLEAVGADGVMVGATKALLSTPVTGAAVVGEGKRQLLNAAVTPADSGSARKLLGYWCSYRGKWYWCSGRRMLPLPSAEGVTGGATKALLSTPATGVTGIGEGKRQLLNQAITTADSRSARKLSAWCTAYKRWWRC</sequence>
<protein>
    <submittedName>
        <fullName evidence="2">Uncharacterized protein</fullName>
    </submittedName>
</protein>
<keyword evidence="1" id="KW-0732">Signal</keyword>
<gene>
    <name evidence="2" type="ORF">BQ4739_LOCUS1626</name>
</gene>
<dbReference type="AlphaFoldDB" id="A0A383V665"/>
<keyword evidence="3" id="KW-1185">Reference proteome</keyword>
<reference evidence="2 3" key="1">
    <citation type="submission" date="2016-10" db="EMBL/GenBank/DDBJ databases">
        <authorList>
            <person name="Cai Z."/>
        </authorList>
    </citation>
    <scope>NUCLEOTIDE SEQUENCE [LARGE SCALE GENOMIC DNA]</scope>
</reference>
<feature type="signal peptide" evidence="1">
    <location>
        <begin position="1"/>
        <end position="23"/>
    </location>
</feature>
<organism evidence="2 3">
    <name type="scientific">Tetradesmus obliquus</name>
    <name type="common">Green alga</name>
    <name type="synonym">Acutodesmus obliquus</name>
    <dbReference type="NCBI Taxonomy" id="3088"/>
    <lineage>
        <taxon>Eukaryota</taxon>
        <taxon>Viridiplantae</taxon>
        <taxon>Chlorophyta</taxon>
        <taxon>core chlorophytes</taxon>
        <taxon>Chlorophyceae</taxon>
        <taxon>CS clade</taxon>
        <taxon>Sphaeropleales</taxon>
        <taxon>Scenedesmaceae</taxon>
        <taxon>Tetradesmus</taxon>
    </lineage>
</organism>
<accession>A0A383V665</accession>